<dbReference type="PROSITE" id="PS51724">
    <property type="entry name" value="SPOR"/>
    <property type="match status" value="1"/>
</dbReference>
<comment type="caution">
    <text evidence="4">The sequence shown here is derived from an EMBL/GenBank/DDBJ whole genome shotgun (WGS) entry which is preliminary data.</text>
</comment>
<dbReference type="RefSeq" id="WP_386736528.1">
    <property type="nucleotide sequence ID" value="NZ_JBHRXI010000016.1"/>
</dbReference>
<protein>
    <submittedName>
        <fullName evidence="4">SPOR domain-containing protein</fullName>
    </submittedName>
</protein>
<proteinExistence type="predicted"/>
<name>A0ABV7TKH6_9RHOB</name>
<evidence type="ECO:0000259" key="3">
    <source>
        <dbReference type="PROSITE" id="PS51724"/>
    </source>
</evidence>
<organism evidence="4 5">
    <name type="scientific">Lutimaribacter marinistellae</name>
    <dbReference type="NCBI Taxonomy" id="1820329"/>
    <lineage>
        <taxon>Bacteria</taxon>
        <taxon>Pseudomonadati</taxon>
        <taxon>Pseudomonadota</taxon>
        <taxon>Alphaproteobacteria</taxon>
        <taxon>Rhodobacterales</taxon>
        <taxon>Roseobacteraceae</taxon>
        <taxon>Lutimaribacter</taxon>
    </lineage>
</organism>
<dbReference type="InterPro" id="IPR036680">
    <property type="entry name" value="SPOR-like_sf"/>
</dbReference>
<evidence type="ECO:0000313" key="5">
    <source>
        <dbReference type="Proteomes" id="UP001595629"/>
    </source>
</evidence>
<dbReference type="Proteomes" id="UP001595629">
    <property type="component" value="Unassembled WGS sequence"/>
</dbReference>
<keyword evidence="5" id="KW-1185">Reference proteome</keyword>
<dbReference type="Pfam" id="PF05036">
    <property type="entry name" value="SPOR"/>
    <property type="match status" value="1"/>
</dbReference>
<feature type="signal peptide" evidence="2">
    <location>
        <begin position="1"/>
        <end position="25"/>
    </location>
</feature>
<sequence>MDRATAKRKSPLALAALLLSAGVLAGCEEGANMPFLQTKDETGGAEATQSTRLVERDVEAPEVFEVSEAGLWDGRPSLGGVWVAHPDAVDPERVIIRNTTNNKFVIGALFRREREIPGPRIQASSDAAAALGMLAGAPVQLQVTALRREEIEEAEPEAEALDAEPARALDAGEIEESALAPVAGAEAAIEASEQASPAPVAAAPAPQPTNTPKASSLDKPYIQIGIFSVEKNADRTANQMRSAGMVPTVREETINGKTFWRVVVGPAQNKSERSALLRKVQGIGFSDAYAVKN</sequence>
<keyword evidence="2" id="KW-0732">Signal</keyword>
<dbReference type="InterPro" id="IPR007730">
    <property type="entry name" value="SPOR-like_dom"/>
</dbReference>
<dbReference type="EMBL" id="JBHRXI010000016">
    <property type="protein sequence ID" value="MFC3615274.1"/>
    <property type="molecule type" value="Genomic_DNA"/>
</dbReference>
<dbReference type="PROSITE" id="PS51257">
    <property type="entry name" value="PROKAR_LIPOPROTEIN"/>
    <property type="match status" value="1"/>
</dbReference>
<dbReference type="Gene3D" id="3.30.70.1070">
    <property type="entry name" value="Sporulation related repeat"/>
    <property type="match status" value="1"/>
</dbReference>
<dbReference type="PANTHER" id="PTHR34183">
    <property type="entry name" value="ENDOLYTIC PEPTIDOGLYCAN TRANSGLYCOSYLASE RLPA"/>
    <property type="match status" value="1"/>
</dbReference>
<evidence type="ECO:0000313" key="4">
    <source>
        <dbReference type="EMBL" id="MFC3615274.1"/>
    </source>
</evidence>
<accession>A0ABV7TKH6</accession>
<feature type="compositionally biased region" description="Low complexity" evidence="1">
    <location>
        <begin position="185"/>
        <end position="204"/>
    </location>
</feature>
<feature type="domain" description="SPOR" evidence="3">
    <location>
        <begin position="214"/>
        <end position="293"/>
    </location>
</feature>
<feature type="region of interest" description="Disordered" evidence="1">
    <location>
        <begin position="185"/>
        <end position="216"/>
    </location>
</feature>
<evidence type="ECO:0000256" key="2">
    <source>
        <dbReference type="SAM" id="SignalP"/>
    </source>
</evidence>
<evidence type="ECO:0000256" key="1">
    <source>
        <dbReference type="SAM" id="MobiDB-lite"/>
    </source>
</evidence>
<reference evidence="5" key="1">
    <citation type="journal article" date="2019" name="Int. J. Syst. Evol. Microbiol.">
        <title>The Global Catalogue of Microorganisms (GCM) 10K type strain sequencing project: providing services to taxonomists for standard genome sequencing and annotation.</title>
        <authorList>
            <consortium name="The Broad Institute Genomics Platform"/>
            <consortium name="The Broad Institute Genome Sequencing Center for Infectious Disease"/>
            <person name="Wu L."/>
            <person name="Ma J."/>
        </authorList>
    </citation>
    <scope>NUCLEOTIDE SEQUENCE [LARGE SCALE GENOMIC DNA]</scope>
    <source>
        <strain evidence="5">KCTC 42911</strain>
    </source>
</reference>
<dbReference type="SUPFAM" id="SSF110997">
    <property type="entry name" value="Sporulation related repeat"/>
    <property type="match status" value="1"/>
</dbReference>
<feature type="chain" id="PRO_5045730661" evidence="2">
    <location>
        <begin position="26"/>
        <end position="293"/>
    </location>
</feature>
<gene>
    <name evidence="4" type="ORF">ACFORG_16035</name>
</gene>
<dbReference type="PANTHER" id="PTHR34183:SF1">
    <property type="entry name" value="ENDOLYTIC PEPTIDOGLYCAN TRANSGLYCOSYLASE RLPA"/>
    <property type="match status" value="1"/>
</dbReference>